<keyword evidence="3" id="KW-1133">Transmembrane helix</keyword>
<feature type="domain" description="Inositol polyphosphate-related phosphatase" evidence="4">
    <location>
        <begin position="142"/>
        <end position="448"/>
    </location>
</feature>
<keyword evidence="3" id="KW-0472">Membrane</keyword>
<dbReference type="GO" id="GO:0004445">
    <property type="term" value="F:inositol-polyphosphate 5-phosphatase activity"/>
    <property type="evidence" value="ECO:0007669"/>
    <property type="project" value="UniProtKB-EC"/>
</dbReference>
<dbReference type="EC" id="3.1.3.56" evidence="1"/>
<dbReference type="PANTHER" id="PTHR12997:SF9">
    <property type="entry name" value="INOSITOL-POLYPHOSPHATE 5-PHOSPHATASE"/>
    <property type="match status" value="1"/>
</dbReference>
<dbReference type="Ensembl" id="ENSECRT00000000457.1">
    <property type="protein sequence ID" value="ENSECRP00000000446.1"/>
    <property type="gene ID" value="ENSECRG00000000260.1"/>
</dbReference>
<evidence type="ECO:0000259" key="4">
    <source>
        <dbReference type="SMART" id="SM00128"/>
    </source>
</evidence>
<keyword evidence="6" id="KW-1185">Reference proteome</keyword>
<accession>A0A8C4RC15</accession>
<dbReference type="PANTHER" id="PTHR12997">
    <property type="entry name" value="TYPE I INOSITOL-1,4,5-TRISPHOSPHATE 5-PHOSPHATASE"/>
    <property type="match status" value="1"/>
</dbReference>
<keyword evidence="3" id="KW-0812">Transmembrane</keyword>
<dbReference type="Pfam" id="PF22669">
    <property type="entry name" value="Exo_endo_phos2"/>
    <property type="match status" value="1"/>
</dbReference>
<reference evidence="5" key="2">
    <citation type="submission" date="2025-08" db="UniProtKB">
        <authorList>
            <consortium name="Ensembl"/>
        </authorList>
    </citation>
    <scope>IDENTIFICATION</scope>
</reference>
<dbReference type="InterPro" id="IPR036691">
    <property type="entry name" value="Endo/exonu/phosph_ase_sf"/>
</dbReference>
<reference evidence="5" key="3">
    <citation type="submission" date="2025-09" db="UniProtKB">
        <authorList>
            <consortium name="Ensembl"/>
        </authorList>
    </citation>
    <scope>IDENTIFICATION</scope>
</reference>
<feature type="transmembrane region" description="Helical" evidence="3">
    <location>
        <begin position="45"/>
        <end position="69"/>
    </location>
</feature>
<organism evidence="5 6">
    <name type="scientific">Erpetoichthys calabaricus</name>
    <name type="common">Rope fish</name>
    <name type="synonym">Calamoichthys calabaricus</name>
    <dbReference type="NCBI Taxonomy" id="27687"/>
    <lineage>
        <taxon>Eukaryota</taxon>
        <taxon>Metazoa</taxon>
        <taxon>Chordata</taxon>
        <taxon>Craniata</taxon>
        <taxon>Vertebrata</taxon>
        <taxon>Euteleostomi</taxon>
        <taxon>Actinopterygii</taxon>
        <taxon>Polypteriformes</taxon>
        <taxon>Polypteridae</taxon>
        <taxon>Erpetoichthys</taxon>
    </lineage>
</organism>
<dbReference type="SMART" id="SM00128">
    <property type="entry name" value="IPPc"/>
    <property type="match status" value="1"/>
</dbReference>
<protein>
    <recommendedName>
        <fullName evidence="1">inositol-polyphosphate 5-phosphatase</fullName>
        <ecNumber evidence="1">3.1.3.56</ecNumber>
    </recommendedName>
</protein>
<name>A0A8C4RC15_ERPCA</name>
<comment type="similarity">
    <text evidence="2">Belongs to the inositol 1,4,5-trisphosphate 5-phosphatase type I family.</text>
</comment>
<dbReference type="Proteomes" id="UP000694620">
    <property type="component" value="Chromosome 1"/>
</dbReference>
<evidence type="ECO:0000256" key="3">
    <source>
        <dbReference type="SAM" id="Phobius"/>
    </source>
</evidence>
<feature type="transmembrane region" description="Helical" evidence="3">
    <location>
        <begin position="75"/>
        <end position="95"/>
    </location>
</feature>
<evidence type="ECO:0000256" key="1">
    <source>
        <dbReference type="ARBA" id="ARBA00012997"/>
    </source>
</evidence>
<sequence length="454" mass="51981">MFFSYQHHFQPYNFWHPLGPIPFASILVHLFIQSYSAFHSTCPNHLILFVLSAIPSSSTPSLSLSLAFVFSHSHIQLIVFISVHSAAFASCSAFIHHKSLSQSILLPNTDFINLFLSIREAPLEVTLGDSSQNFFHAPLTTDDIAVSEPLRVLSILLVCFFQINSYTIHRYKPYFIALHCQEVGGKDYELNISHVEDFINNILSSREMKDFDRACVYVDNDFRMKSCFTVSKIAEYKAVCGQNIHLGSLDDKALRYVINRISDNTYSLLPFFLFGDFNFRLDTQSLVENVCSSGDIQTIQTGSNNEVEKIICEEKENDHKVLLHIESKLFEYVHKAAFHENNGQALLKYDKEINHFQDILTEEEIVFPPSYPYSEDHAKPTQYMNTRCPSWCDRVLMSQSAKILIYREPEEECENNGVAYNTIGSNVCMGDHKVRNSLFYVYNCGDASIFNSFF</sequence>
<proteinExistence type="inferred from homology"/>
<dbReference type="Gene3D" id="3.60.10.10">
    <property type="entry name" value="Endonuclease/exonuclease/phosphatase"/>
    <property type="match status" value="1"/>
</dbReference>
<dbReference type="InterPro" id="IPR039737">
    <property type="entry name" value="INPP5A"/>
</dbReference>
<dbReference type="GeneTree" id="ENSGT00390000015226"/>
<evidence type="ECO:0000256" key="2">
    <source>
        <dbReference type="ARBA" id="ARBA00023599"/>
    </source>
</evidence>
<evidence type="ECO:0000313" key="6">
    <source>
        <dbReference type="Proteomes" id="UP000694620"/>
    </source>
</evidence>
<dbReference type="AlphaFoldDB" id="A0A8C4RC15"/>
<feature type="transmembrane region" description="Helical" evidence="3">
    <location>
        <begin position="20"/>
        <end position="38"/>
    </location>
</feature>
<reference evidence="5" key="1">
    <citation type="submission" date="2021-06" db="EMBL/GenBank/DDBJ databases">
        <authorList>
            <consortium name="Wellcome Sanger Institute Data Sharing"/>
        </authorList>
    </citation>
    <scope>NUCLEOTIDE SEQUENCE [LARGE SCALE GENOMIC DNA]</scope>
</reference>
<evidence type="ECO:0000313" key="5">
    <source>
        <dbReference type="Ensembl" id="ENSECRP00000000446.1"/>
    </source>
</evidence>
<dbReference type="GO" id="GO:0046856">
    <property type="term" value="P:phosphatidylinositol dephosphorylation"/>
    <property type="evidence" value="ECO:0007669"/>
    <property type="project" value="InterPro"/>
</dbReference>
<dbReference type="SUPFAM" id="SSF56219">
    <property type="entry name" value="DNase I-like"/>
    <property type="match status" value="1"/>
</dbReference>
<dbReference type="InterPro" id="IPR000300">
    <property type="entry name" value="IPPc"/>
</dbReference>